<dbReference type="OrthoDB" id="3503208at2759"/>
<dbReference type="InterPro" id="IPR010296">
    <property type="entry name" value="DUF899_thioredox"/>
</dbReference>
<protein>
    <submittedName>
        <fullName evidence="1">DUF899-domain-containing protein</fullName>
    </submittedName>
</protein>
<dbReference type="STRING" id="1160509.A0A3N4IME3"/>
<dbReference type="Proteomes" id="UP000275078">
    <property type="component" value="Unassembled WGS sequence"/>
</dbReference>
<reference evidence="1 2" key="1">
    <citation type="journal article" date="2018" name="Nat. Ecol. Evol.">
        <title>Pezizomycetes genomes reveal the molecular basis of ectomycorrhizal truffle lifestyle.</title>
        <authorList>
            <person name="Murat C."/>
            <person name="Payen T."/>
            <person name="Noel B."/>
            <person name="Kuo A."/>
            <person name="Morin E."/>
            <person name="Chen J."/>
            <person name="Kohler A."/>
            <person name="Krizsan K."/>
            <person name="Balestrini R."/>
            <person name="Da Silva C."/>
            <person name="Montanini B."/>
            <person name="Hainaut M."/>
            <person name="Levati E."/>
            <person name="Barry K.W."/>
            <person name="Belfiori B."/>
            <person name="Cichocki N."/>
            <person name="Clum A."/>
            <person name="Dockter R.B."/>
            <person name="Fauchery L."/>
            <person name="Guy J."/>
            <person name="Iotti M."/>
            <person name="Le Tacon F."/>
            <person name="Lindquist E.A."/>
            <person name="Lipzen A."/>
            <person name="Malagnac F."/>
            <person name="Mello A."/>
            <person name="Molinier V."/>
            <person name="Miyauchi S."/>
            <person name="Poulain J."/>
            <person name="Riccioni C."/>
            <person name="Rubini A."/>
            <person name="Sitrit Y."/>
            <person name="Splivallo R."/>
            <person name="Traeger S."/>
            <person name="Wang M."/>
            <person name="Zifcakova L."/>
            <person name="Wipf D."/>
            <person name="Zambonelli A."/>
            <person name="Paolocci F."/>
            <person name="Nowrousian M."/>
            <person name="Ottonello S."/>
            <person name="Baldrian P."/>
            <person name="Spatafora J.W."/>
            <person name="Henrissat B."/>
            <person name="Nagy L.G."/>
            <person name="Aury J.M."/>
            <person name="Wincker P."/>
            <person name="Grigoriev I.V."/>
            <person name="Bonfante P."/>
            <person name="Martin F.M."/>
        </authorList>
    </citation>
    <scope>NUCLEOTIDE SEQUENCE [LARGE SCALE GENOMIC DNA]</scope>
    <source>
        <strain evidence="1 2">RN42</strain>
    </source>
</reference>
<proteinExistence type="predicted"/>
<dbReference type="EMBL" id="ML119652">
    <property type="protein sequence ID" value="RPA85878.1"/>
    <property type="molecule type" value="Genomic_DNA"/>
</dbReference>
<dbReference type="Pfam" id="PF05988">
    <property type="entry name" value="DUF899"/>
    <property type="match status" value="1"/>
</dbReference>
<keyword evidence="2" id="KW-1185">Reference proteome</keyword>
<evidence type="ECO:0000313" key="1">
    <source>
        <dbReference type="EMBL" id="RPA85878.1"/>
    </source>
</evidence>
<sequence>QVVGRSTWLYHRRALLEKEKALTHALDNLAKERRALPWVELSPSTIQTYTFLPTTTPNPDWSQAVTLSDLFQGRKQLIVYHFMFPPQPEDSTGCPGCSGVLDHLPLPSIKHMQDRDTTLIITSRASPALIHAHKTKLGWGSEYPWFHITPNSPFNIDMGVTLVPNPMPSPEFQEEEARFYNFSQTPYEHSQRVSRFGQVTDNGVDMNGVSVFYKDENMGRVYHTYTTHSRGVQLLQLTEMFLDLTPLGRQDEGVFRYKLHFNY</sequence>
<feature type="non-terminal residue" evidence="1">
    <location>
        <position position="1"/>
    </location>
</feature>
<accession>A0A3N4IME3</accession>
<dbReference type="AlphaFoldDB" id="A0A3N4IME3"/>
<organism evidence="1 2">
    <name type="scientific">Ascobolus immersus RN42</name>
    <dbReference type="NCBI Taxonomy" id="1160509"/>
    <lineage>
        <taxon>Eukaryota</taxon>
        <taxon>Fungi</taxon>
        <taxon>Dikarya</taxon>
        <taxon>Ascomycota</taxon>
        <taxon>Pezizomycotina</taxon>
        <taxon>Pezizomycetes</taxon>
        <taxon>Pezizales</taxon>
        <taxon>Ascobolaceae</taxon>
        <taxon>Ascobolus</taxon>
    </lineage>
</organism>
<gene>
    <name evidence="1" type="ORF">BJ508DRAFT_195363</name>
</gene>
<evidence type="ECO:0000313" key="2">
    <source>
        <dbReference type="Proteomes" id="UP000275078"/>
    </source>
</evidence>
<feature type="non-terminal residue" evidence="1">
    <location>
        <position position="263"/>
    </location>
</feature>
<name>A0A3N4IME3_ASCIM</name>